<accession>A0A9P1DBE8</accession>
<evidence type="ECO:0000256" key="1">
    <source>
        <dbReference type="SAM" id="MobiDB-lite"/>
    </source>
</evidence>
<dbReference type="EMBL" id="CAMXCT030003879">
    <property type="protein sequence ID" value="CAL4793994.1"/>
    <property type="molecule type" value="Genomic_DNA"/>
</dbReference>
<organism evidence="2">
    <name type="scientific">Cladocopium goreaui</name>
    <dbReference type="NCBI Taxonomy" id="2562237"/>
    <lineage>
        <taxon>Eukaryota</taxon>
        <taxon>Sar</taxon>
        <taxon>Alveolata</taxon>
        <taxon>Dinophyceae</taxon>
        <taxon>Suessiales</taxon>
        <taxon>Symbiodiniaceae</taxon>
        <taxon>Cladocopium</taxon>
    </lineage>
</organism>
<feature type="region of interest" description="Disordered" evidence="1">
    <location>
        <begin position="29"/>
        <end position="50"/>
    </location>
</feature>
<reference evidence="2" key="1">
    <citation type="submission" date="2022-10" db="EMBL/GenBank/DDBJ databases">
        <authorList>
            <person name="Chen Y."/>
            <person name="Dougan E. K."/>
            <person name="Chan C."/>
            <person name="Rhodes N."/>
            <person name="Thang M."/>
        </authorList>
    </citation>
    <scope>NUCLEOTIDE SEQUENCE</scope>
</reference>
<dbReference type="EMBL" id="CAMXCT020003879">
    <property type="protein sequence ID" value="CAL1160057.1"/>
    <property type="molecule type" value="Genomic_DNA"/>
</dbReference>
<dbReference type="Proteomes" id="UP001152797">
    <property type="component" value="Unassembled WGS sequence"/>
</dbReference>
<dbReference type="AlphaFoldDB" id="A0A9P1DBE8"/>
<evidence type="ECO:0000313" key="5">
    <source>
        <dbReference type="Proteomes" id="UP001152797"/>
    </source>
</evidence>
<evidence type="ECO:0000313" key="3">
    <source>
        <dbReference type="EMBL" id="CAL1160057.1"/>
    </source>
</evidence>
<gene>
    <name evidence="2" type="ORF">C1SCF055_LOCUS32299</name>
</gene>
<evidence type="ECO:0000313" key="4">
    <source>
        <dbReference type="EMBL" id="CAL4793994.1"/>
    </source>
</evidence>
<dbReference type="EMBL" id="CAMXCT010003879">
    <property type="protein sequence ID" value="CAI4006682.1"/>
    <property type="molecule type" value="Genomic_DNA"/>
</dbReference>
<proteinExistence type="predicted"/>
<keyword evidence="5" id="KW-1185">Reference proteome</keyword>
<comment type="caution">
    <text evidence="2">The sequence shown here is derived from an EMBL/GenBank/DDBJ whole genome shotgun (WGS) entry which is preliminary data.</text>
</comment>
<evidence type="ECO:0000313" key="2">
    <source>
        <dbReference type="EMBL" id="CAI4006682.1"/>
    </source>
</evidence>
<protein>
    <submittedName>
        <fullName evidence="4">Protein C10</fullName>
    </submittedName>
</protein>
<sequence length="238" mass="26382">MPAAGPVLPVAAPRFPTVLGDQTPKHKGYVGVNEDQTATGQGNKIIPTLGDQTPKHKGYVGVNEDQAATGQGNKTIPTLGLGKVREVFYAQDISREDALALQSDLMLAFNAPAFQRQLHDFARQFEKGSAGFRKALLPLVRSVQLVVIPRYGFEKSEAGVEAMLRSFKSLQNDLDIQVNNLAIQDLLNPWTEQQLTNVAPLVHRRPSTKFRVLDLLQLSRLQIAGDFWKMWEAIKPSW</sequence>
<reference evidence="3" key="2">
    <citation type="submission" date="2024-04" db="EMBL/GenBank/DDBJ databases">
        <authorList>
            <person name="Chen Y."/>
            <person name="Shah S."/>
            <person name="Dougan E. K."/>
            <person name="Thang M."/>
            <person name="Chan C."/>
        </authorList>
    </citation>
    <scope>NUCLEOTIDE SEQUENCE [LARGE SCALE GENOMIC DNA]</scope>
</reference>
<name>A0A9P1DBE8_9DINO</name>
<dbReference type="OrthoDB" id="427276at2759"/>